<evidence type="ECO:0000313" key="3">
    <source>
        <dbReference type="Proteomes" id="UP001596098"/>
    </source>
</evidence>
<dbReference type="RefSeq" id="WP_239022052.1">
    <property type="nucleotide sequence ID" value="NZ_CP034929.1"/>
</dbReference>
<keyword evidence="1" id="KW-0812">Transmembrane</keyword>
<evidence type="ECO:0000256" key="1">
    <source>
        <dbReference type="SAM" id="Phobius"/>
    </source>
</evidence>
<proteinExistence type="predicted"/>
<keyword evidence="3" id="KW-1185">Reference proteome</keyword>
<dbReference type="Proteomes" id="UP001596098">
    <property type="component" value="Unassembled WGS sequence"/>
</dbReference>
<dbReference type="EMBL" id="JBHSQI010000003">
    <property type="protein sequence ID" value="MFC6153192.1"/>
    <property type="molecule type" value="Genomic_DNA"/>
</dbReference>
<dbReference type="Pfam" id="PF11292">
    <property type="entry name" value="DUF3093"/>
    <property type="match status" value="1"/>
</dbReference>
<name>A0ABW1QW80_9ACTN</name>
<keyword evidence="1" id="KW-0472">Membrane</keyword>
<feature type="transmembrane region" description="Helical" evidence="1">
    <location>
        <begin position="38"/>
        <end position="57"/>
    </location>
</feature>
<protein>
    <submittedName>
        <fullName evidence="2">DUF3093 domain-containing protein</fullName>
    </submittedName>
</protein>
<evidence type="ECO:0000313" key="2">
    <source>
        <dbReference type="EMBL" id="MFC6153192.1"/>
    </source>
</evidence>
<dbReference type="InterPro" id="IPR021443">
    <property type="entry name" value="DUF3093"/>
</dbReference>
<sequence length="153" mass="16931">MEYSERLYVPLRWWVQGIMLIATFWLALLVAVPENEGVVWIITGFVVALMAVLYAAYGAVVRISDDVLTVGRARIETHHLGEVEALDAERTRAVAGREADARAHLVLRPYLKRSVKIAVTDPSDPAPYWLVSTRHPEKLAAALRAAGASAEVR</sequence>
<comment type="caution">
    <text evidence="2">The sequence shown here is derived from an EMBL/GenBank/DDBJ whole genome shotgun (WGS) entry which is preliminary data.</text>
</comment>
<reference evidence="3" key="1">
    <citation type="journal article" date="2019" name="Int. J. Syst. Evol. Microbiol.">
        <title>The Global Catalogue of Microorganisms (GCM) 10K type strain sequencing project: providing services to taxonomists for standard genome sequencing and annotation.</title>
        <authorList>
            <consortium name="The Broad Institute Genomics Platform"/>
            <consortium name="The Broad Institute Genome Sequencing Center for Infectious Disease"/>
            <person name="Wu L."/>
            <person name="Ma J."/>
        </authorList>
    </citation>
    <scope>NUCLEOTIDE SEQUENCE [LARGE SCALE GENOMIC DNA]</scope>
    <source>
        <strain evidence="3">DFY28</strain>
    </source>
</reference>
<feature type="transmembrane region" description="Helical" evidence="1">
    <location>
        <begin position="12"/>
        <end position="32"/>
    </location>
</feature>
<organism evidence="2 3">
    <name type="scientific">Nocardioides yefusunii</name>
    <dbReference type="NCBI Taxonomy" id="2500546"/>
    <lineage>
        <taxon>Bacteria</taxon>
        <taxon>Bacillati</taxon>
        <taxon>Actinomycetota</taxon>
        <taxon>Actinomycetes</taxon>
        <taxon>Propionibacteriales</taxon>
        <taxon>Nocardioidaceae</taxon>
        <taxon>Nocardioides</taxon>
    </lineage>
</organism>
<keyword evidence="1" id="KW-1133">Transmembrane helix</keyword>
<gene>
    <name evidence="2" type="ORF">ACFPWU_05875</name>
</gene>
<accession>A0ABW1QW80</accession>